<protein>
    <submittedName>
        <fullName evidence="1">Uncharacterized protein</fullName>
    </submittedName>
</protein>
<name>A0A090RV84_9VIBR</name>
<organism evidence="1 2">
    <name type="scientific">Vibrio maritimus</name>
    <dbReference type="NCBI Taxonomy" id="990268"/>
    <lineage>
        <taxon>Bacteria</taxon>
        <taxon>Pseudomonadati</taxon>
        <taxon>Pseudomonadota</taxon>
        <taxon>Gammaproteobacteria</taxon>
        <taxon>Vibrionales</taxon>
        <taxon>Vibrionaceae</taxon>
        <taxon>Vibrio</taxon>
    </lineage>
</organism>
<reference evidence="1 2" key="1">
    <citation type="submission" date="2014-09" db="EMBL/GenBank/DDBJ databases">
        <title>Vibrio maritimus JCM 19235. (C45) whole genome shotgun sequence.</title>
        <authorList>
            <person name="Sawabe T."/>
            <person name="Meirelles P."/>
            <person name="Nakanishi M."/>
            <person name="Sayaka M."/>
            <person name="Hattori M."/>
            <person name="Ohkuma M."/>
        </authorList>
    </citation>
    <scope>NUCLEOTIDE SEQUENCE [LARGE SCALE GENOMIC DNA]</scope>
    <source>
        <strain evidence="2">JCM19235</strain>
    </source>
</reference>
<sequence>MTTISETIDDPDLLEKLGLDGSTALTAYTFTKGDKSITIYSDLSADEVDFNFV</sequence>
<accession>A0A090RV84</accession>
<evidence type="ECO:0000313" key="1">
    <source>
        <dbReference type="EMBL" id="GAL18448.1"/>
    </source>
</evidence>
<dbReference type="EMBL" id="BBMR01000003">
    <property type="protein sequence ID" value="GAL18448.1"/>
    <property type="molecule type" value="Genomic_DNA"/>
</dbReference>
<proteinExistence type="predicted"/>
<gene>
    <name evidence="1" type="ORF">JCM19235_1871</name>
</gene>
<keyword evidence="2" id="KW-1185">Reference proteome</keyword>
<dbReference type="AlphaFoldDB" id="A0A090RV84"/>
<comment type="caution">
    <text evidence="1">The sequence shown here is derived from an EMBL/GenBank/DDBJ whole genome shotgun (WGS) entry which is preliminary data.</text>
</comment>
<dbReference type="STRING" id="990268.JCM19235_1871"/>
<dbReference type="Proteomes" id="UP000029228">
    <property type="component" value="Unassembled WGS sequence"/>
</dbReference>
<evidence type="ECO:0000313" key="2">
    <source>
        <dbReference type="Proteomes" id="UP000029228"/>
    </source>
</evidence>